<dbReference type="InterPro" id="IPR036397">
    <property type="entry name" value="RNaseH_sf"/>
</dbReference>
<feature type="domain" description="Integrase catalytic" evidence="1">
    <location>
        <begin position="5"/>
        <end position="166"/>
    </location>
</feature>
<dbReference type="PROSITE" id="PS50994">
    <property type="entry name" value="INTEGRASE"/>
    <property type="match status" value="1"/>
</dbReference>
<dbReference type="GO" id="GO:0003676">
    <property type="term" value="F:nucleic acid binding"/>
    <property type="evidence" value="ECO:0007669"/>
    <property type="project" value="InterPro"/>
</dbReference>
<dbReference type="KEGG" id="amob:HG15A2_28910"/>
<dbReference type="Pfam" id="PF13683">
    <property type="entry name" value="rve_3"/>
    <property type="match status" value="1"/>
</dbReference>
<dbReference type="AlphaFoldDB" id="A0A517MXM1"/>
<dbReference type="PANTHER" id="PTHR47515:SF1">
    <property type="entry name" value="BLR2054 PROTEIN"/>
    <property type="match status" value="1"/>
</dbReference>
<dbReference type="GO" id="GO:0015074">
    <property type="term" value="P:DNA integration"/>
    <property type="evidence" value="ECO:0007669"/>
    <property type="project" value="InterPro"/>
</dbReference>
<gene>
    <name evidence="2" type="ORF">HG15A2_28910</name>
</gene>
<dbReference type="SUPFAM" id="SSF53098">
    <property type="entry name" value="Ribonuclease H-like"/>
    <property type="match status" value="1"/>
</dbReference>
<evidence type="ECO:0000259" key="1">
    <source>
        <dbReference type="PROSITE" id="PS50994"/>
    </source>
</evidence>
<keyword evidence="3" id="KW-1185">Reference proteome</keyword>
<proteinExistence type="predicted"/>
<dbReference type="Gene3D" id="3.30.420.10">
    <property type="entry name" value="Ribonuclease H-like superfamily/Ribonuclease H"/>
    <property type="match status" value="1"/>
</dbReference>
<dbReference type="PANTHER" id="PTHR47515">
    <property type="entry name" value="LOW CALCIUM RESPONSE LOCUS PROTEIN T"/>
    <property type="match status" value="1"/>
</dbReference>
<organism evidence="2 3">
    <name type="scientific">Adhaeretor mobilis</name>
    <dbReference type="NCBI Taxonomy" id="1930276"/>
    <lineage>
        <taxon>Bacteria</taxon>
        <taxon>Pseudomonadati</taxon>
        <taxon>Planctomycetota</taxon>
        <taxon>Planctomycetia</taxon>
        <taxon>Pirellulales</taxon>
        <taxon>Lacipirellulaceae</taxon>
        <taxon>Adhaeretor</taxon>
    </lineage>
</organism>
<protein>
    <submittedName>
        <fullName evidence="2">Integrase core domain protein</fullName>
    </submittedName>
</protein>
<dbReference type="InterPro" id="IPR001584">
    <property type="entry name" value="Integrase_cat-core"/>
</dbReference>
<sequence>MLSSGVCWPMPSWSMDFMSDQLFDGRRFRLLTLVDNFTRESLAIRVGQRLTGDDVVAVLEAVRKRRGAVPESIRVDNGPEFISKSLDWWAYFNKVTLDFSRPGKPTDNAFIESFNGRVRQECLNQHWFLNLADAIKKVEAWRIDYNQVRPHSSLGGRTLQEFAGRVGPGGSLPQASHRTGLAGHASGSSSCCLRFQTVVAA</sequence>
<dbReference type="InterPro" id="IPR012337">
    <property type="entry name" value="RNaseH-like_sf"/>
</dbReference>
<evidence type="ECO:0000313" key="3">
    <source>
        <dbReference type="Proteomes" id="UP000319852"/>
    </source>
</evidence>
<dbReference type="EMBL" id="CP036263">
    <property type="protein sequence ID" value="QDS99567.1"/>
    <property type="molecule type" value="Genomic_DNA"/>
</dbReference>
<dbReference type="Proteomes" id="UP000319852">
    <property type="component" value="Chromosome"/>
</dbReference>
<evidence type="ECO:0000313" key="2">
    <source>
        <dbReference type="EMBL" id="QDS99567.1"/>
    </source>
</evidence>
<name>A0A517MXM1_9BACT</name>
<reference evidence="2 3" key="1">
    <citation type="submission" date="2019-02" db="EMBL/GenBank/DDBJ databases">
        <title>Deep-cultivation of Planctomycetes and their phenomic and genomic characterization uncovers novel biology.</title>
        <authorList>
            <person name="Wiegand S."/>
            <person name="Jogler M."/>
            <person name="Boedeker C."/>
            <person name="Pinto D."/>
            <person name="Vollmers J."/>
            <person name="Rivas-Marin E."/>
            <person name="Kohn T."/>
            <person name="Peeters S.H."/>
            <person name="Heuer A."/>
            <person name="Rast P."/>
            <person name="Oberbeckmann S."/>
            <person name="Bunk B."/>
            <person name="Jeske O."/>
            <person name="Meyerdierks A."/>
            <person name="Storesund J.E."/>
            <person name="Kallscheuer N."/>
            <person name="Luecker S."/>
            <person name="Lage O.M."/>
            <person name="Pohl T."/>
            <person name="Merkel B.J."/>
            <person name="Hornburger P."/>
            <person name="Mueller R.-W."/>
            <person name="Bruemmer F."/>
            <person name="Labrenz M."/>
            <person name="Spormann A.M."/>
            <person name="Op den Camp H."/>
            <person name="Overmann J."/>
            <person name="Amann R."/>
            <person name="Jetten M.S.M."/>
            <person name="Mascher T."/>
            <person name="Medema M.H."/>
            <person name="Devos D.P."/>
            <person name="Kaster A.-K."/>
            <person name="Ovreas L."/>
            <person name="Rohde M."/>
            <person name="Galperin M.Y."/>
            <person name="Jogler C."/>
        </authorList>
    </citation>
    <scope>NUCLEOTIDE SEQUENCE [LARGE SCALE GENOMIC DNA]</scope>
    <source>
        <strain evidence="2 3">HG15A2</strain>
    </source>
</reference>
<accession>A0A517MXM1</accession>